<sequence>MPKAGMHSLFLLKSVRCDNVTSIIDPEKRSNTKYLRLFVEQHECSQETWDKSRSVHKANRQYYSYDANAEVVYGRGKGRVVELFIMNDGKETPALRRQLESNGFEVLPPHLDDPACSNFRNSCKQHINDQVANQAKVYQDPMPAILLADSLEYGATVDPDCQPRALRAVVVEMSEFKQVTMAMWNQKTTSDLEPVPREAWPTITANGLSYTVIGFHRNGTTGFLCGDEDLPAWFGGETFEILWNNRLHDKENTDTGLGNGKAAVDNGSGHGNIKVEEPVAKNLTAKGGTDGTQCDQESLTKAT</sequence>
<protein>
    <submittedName>
        <fullName evidence="2">Uncharacterized protein</fullName>
    </submittedName>
</protein>
<organism evidence="2 3">
    <name type="scientific">Piedraia hortae CBS 480.64</name>
    <dbReference type="NCBI Taxonomy" id="1314780"/>
    <lineage>
        <taxon>Eukaryota</taxon>
        <taxon>Fungi</taxon>
        <taxon>Dikarya</taxon>
        <taxon>Ascomycota</taxon>
        <taxon>Pezizomycotina</taxon>
        <taxon>Dothideomycetes</taxon>
        <taxon>Dothideomycetidae</taxon>
        <taxon>Capnodiales</taxon>
        <taxon>Piedraiaceae</taxon>
        <taxon>Piedraia</taxon>
    </lineage>
</organism>
<name>A0A6A7C0S5_9PEZI</name>
<gene>
    <name evidence="2" type="ORF">K470DRAFT_264102</name>
</gene>
<keyword evidence="3" id="KW-1185">Reference proteome</keyword>
<dbReference type="OrthoDB" id="3916525at2759"/>
<proteinExistence type="predicted"/>
<dbReference type="AlphaFoldDB" id="A0A6A7C0S5"/>
<evidence type="ECO:0000256" key="1">
    <source>
        <dbReference type="SAM" id="MobiDB-lite"/>
    </source>
</evidence>
<accession>A0A6A7C0S5</accession>
<reference evidence="2" key="1">
    <citation type="journal article" date="2020" name="Stud. Mycol.">
        <title>101 Dothideomycetes genomes: a test case for predicting lifestyles and emergence of pathogens.</title>
        <authorList>
            <person name="Haridas S."/>
            <person name="Albert R."/>
            <person name="Binder M."/>
            <person name="Bloem J."/>
            <person name="Labutti K."/>
            <person name="Salamov A."/>
            <person name="Andreopoulos B."/>
            <person name="Baker S."/>
            <person name="Barry K."/>
            <person name="Bills G."/>
            <person name="Bluhm B."/>
            <person name="Cannon C."/>
            <person name="Castanera R."/>
            <person name="Culley D."/>
            <person name="Daum C."/>
            <person name="Ezra D."/>
            <person name="Gonzalez J."/>
            <person name="Henrissat B."/>
            <person name="Kuo A."/>
            <person name="Liang C."/>
            <person name="Lipzen A."/>
            <person name="Lutzoni F."/>
            <person name="Magnuson J."/>
            <person name="Mondo S."/>
            <person name="Nolan M."/>
            <person name="Ohm R."/>
            <person name="Pangilinan J."/>
            <person name="Park H.-J."/>
            <person name="Ramirez L."/>
            <person name="Alfaro M."/>
            <person name="Sun H."/>
            <person name="Tritt A."/>
            <person name="Yoshinaga Y."/>
            <person name="Zwiers L.-H."/>
            <person name="Turgeon B."/>
            <person name="Goodwin S."/>
            <person name="Spatafora J."/>
            <person name="Crous P."/>
            <person name="Grigoriev I."/>
        </authorList>
    </citation>
    <scope>NUCLEOTIDE SEQUENCE</scope>
    <source>
        <strain evidence="2">CBS 480.64</strain>
    </source>
</reference>
<dbReference type="EMBL" id="MU005977">
    <property type="protein sequence ID" value="KAF2860902.1"/>
    <property type="molecule type" value="Genomic_DNA"/>
</dbReference>
<evidence type="ECO:0000313" key="2">
    <source>
        <dbReference type="EMBL" id="KAF2860902.1"/>
    </source>
</evidence>
<evidence type="ECO:0000313" key="3">
    <source>
        <dbReference type="Proteomes" id="UP000799421"/>
    </source>
</evidence>
<feature type="compositionally biased region" description="Polar residues" evidence="1">
    <location>
        <begin position="291"/>
        <end position="303"/>
    </location>
</feature>
<dbReference type="Proteomes" id="UP000799421">
    <property type="component" value="Unassembled WGS sequence"/>
</dbReference>
<feature type="region of interest" description="Disordered" evidence="1">
    <location>
        <begin position="264"/>
        <end position="303"/>
    </location>
</feature>